<proteinExistence type="predicted"/>
<organism evidence="1 2">
    <name type="scientific">Taklimakanibacter albus</name>
    <dbReference type="NCBI Taxonomy" id="2800327"/>
    <lineage>
        <taxon>Bacteria</taxon>
        <taxon>Pseudomonadati</taxon>
        <taxon>Pseudomonadota</taxon>
        <taxon>Alphaproteobacteria</taxon>
        <taxon>Hyphomicrobiales</taxon>
        <taxon>Aestuariivirgaceae</taxon>
        <taxon>Taklimakanibacter</taxon>
    </lineage>
</organism>
<evidence type="ECO:0000313" key="2">
    <source>
        <dbReference type="Proteomes" id="UP000616151"/>
    </source>
</evidence>
<reference evidence="1" key="1">
    <citation type="submission" date="2021-01" db="EMBL/GenBank/DDBJ databases">
        <authorList>
            <person name="Sun Q."/>
        </authorList>
    </citation>
    <scope>NUCLEOTIDE SEQUENCE</scope>
    <source>
        <strain evidence="1">YIM B02566</strain>
    </source>
</reference>
<dbReference type="EMBL" id="JAENHL010000004">
    <property type="protein sequence ID" value="MBK1865013.1"/>
    <property type="molecule type" value="Genomic_DNA"/>
</dbReference>
<name>A0ACC5QXV2_9HYPH</name>
<gene>
    <name evidence="1" type="ORF">JHL16_01515</name>
</gene>
<evidence type="ECO:0000313" key="1">
    <source>
        <dbReference type="EMBL" id="MBK1865013.1"/>
    </source>
</evidence>
<dbReference type="Proteomes" id="UP000616151">
    <property type="component" value="Unassembled WGS sequence"/>
</dbReference>
<accession>A0ACC5QXV2</accession>
<protein>
    <submittedName>
        <fullName evidence="1">EAL domain-containing protein</fullName>
    </submittedName>
</protein>
<comment type="caution">
    <text evidence="1">The sequence shown here is derived from an EMBL/GenBank/DDBJ whole genome shotgun (WGS) entry which is preliminary data.</text>
</comment>
<keyword evidence="2" id="KW-1185">Reference proteome</keyword>
<sequence>MKHRVSIQDLGLLALGLLVLAYIAFEIDIFLVAPSATAAERIVELDEVLLIGGVLAIGLFIFAMRRYFDQKREMARRIAAETRTRELAYQDPLTGLANRRQFEEALHTAVASPPSAGLAHAVFLLDLNGFKQVNDNYGHGVGDEVLLHVASRLLRAVREGDLVARLGGDEFIILALHLLGAEAAGSIALRIIHELSEPIGTGRSRHQIGAGIGIALLPDDALSGVEAMRKADVALYRAKAEKRSTFRFFEEEMDQLMRERARMELELRQALDQDRVRPRFRPSFDLTTGRVKGFEAVPSWVGQDGEEVPLERFLPIAEEAGLIHVLAARVLELACSAARQWPDGVSLAVDILPAQLQDRELGSNILKMLAKAEIAPGRFELDVAESLIVKDLEAAKTALAPLRQAGVRIALDNFGTGYSNLYHIREFGFDKVKIDRRFVANMNEKDAEKVVRALAGLGHGLGLAVSADGVVGATASPLLIESGINEGQPTASFVSEEAARDFFKAS</sequence>